<evidence type="ECO:0000256" key="4">
    <source>
        <dbReference type="ARBA" id="ARBA00005524"/>
    </source>
</evidence>
<dbReference type="OrthoDB" id="9804453at2"/>
<evidence type="ECO:0000313" key="10">
    <source>
        <dbReference type="Proteomes" id="UP000249300"/>
    </source>
</evidence>
<comment type="pathway">
    <text evidence="3">Carbohydrate degradation.</text>
</comment>
<dbReference type="RefSeq" id="WP_023940893.1">
    <property type="nucleotide sequence ID" value="NZ_JQJB01000009.1"/>
</dbReference>
<dbReference type="GO" id="GO:0046872">
    <property type="term" value="F:metal ion binding"/>
    <property type="evidence" value="ECO:0007669"/>
    <property type="project" value="InterPro"/>
</dbReference>
<evidence type="ECO:0000259" key="6">
    <source>
        <dbReference type="Pfam" id="PF01676"/>
    </source>
</evidence>
<dbReference type="Pfam" id="PF10143">
    <property type="entry name" value="PhosphMutase"/>
    <property type="match status" value="1"/>
</dbReference>
<protein>
    <submittedName>
        <fullName evidence="8">Cofactor-independent phosphoglycerate mutase</fullName>
    </submittedName>
</protein>
<evidence type="ECO:0000256" key="1">
    <source>
        <dbReference type="ARBA" id="ARBA00000370"/>
    </source>
</evidence>
<evidence type="ECO:0000256" key="2">
    <source>
        <dbReference type="ARBA" id="ARBA00002315"/>
    </source>
</evidence>
<proteinExistence type="inferred from homology"/>
<dbReference type="eggNOG" id="COG3635">
    <property type="taxonomic scope" value="Bacteria"/>
</dbReference>
<dbReference type="Proteomes" id="UP000249300">
    <property type="component" value="Chromosome 1"/>
</dbReference>
<comment type="similarity">
    <text evidence="4">Belongs to the BPG-independent phosphoglycerate mutase family. A-PGAM subfamily.</text>
</comment>
<sequence length="317" mass="34513">MSPTLPWLDHRYSQLVVLLDGAADEPHRLLDGRTPYRAASMPALNALLPLGRCGTFASIPEGCSPGSEVANLCILGYAEEATKVDGRAGFEALGLGLDLPPGSVCYRCDMPELPDMSLFPTSIGRLCRGVRHRHVFVPSPSLPEKESLDALQNFILSCGLPPAGLWGRSVVRGLNFTPFAHRYGMQGAMISAVPVMWGMALALGMKRTTVEGATGDTDSNFAGKAAKALELLQDFQFVYLHIEAPDEASHRKDPLAVRDVLERIDSDVITKVSRWWHSRSGGPKALTIMPDHYTSSTTGEHLSIPVPYLHLRNDDRA</sequence>
<dbReference type="GO" id="GO:0006096">
    <property type="term" value="P:glycolytic process"/>
    <property type="evidence" value="ECO:0007669"/>
    <property type="project" value="UniProtKB-KW"/>
</dbReference>
<gene>
    <name evidence="7" type="ORF">HQ38_01690</name>
    <name evidence="8" type="ORF">NCTC12858_01039</name>
</gene>
<reference evidence="8 10" key="2">
    <citation type="submission" date="2018-06" db="EMBL/GenBank/DDBJ databases">
        <authorList>
            <consortium name="Pathogen Informatics"/>
            <person name="Doyle S."/>
        </authorList>
    </citation>
    <scope>NUCLEOTIDE SEQUENCE [LARGE SCALE GENOMIC DNA]</scope>
    <source>
        <strain evidence="8 10">NCTC12858</strain>
    </source>
</reference>
<comment type="catalytic activity">
    <reaction evidence="1">
        <text>(2R)-2-phosphoglycerate = (2R)-3-phosphoglycerate</text>
        <dbReference type="Rhea" id="RHEA:15901"/>
        <dbReference type="ChEBI" id="CHEBI:58272"/>
        <dbReference type="ChEBI" id="CHEBI:58289"/>
        <dbReference type="EC" id="5.4.2.12"/>
    </reaction>
</comment>
<dbReference type="KEGG" id="pcre:NCTC12858_01039"/>
<dbReference type="Proteomes" id="UP000030136">
    <property type="component" value="Unassembled WGS sequence"/>
</dbReference>
<feature type="domain" description="Metalloenzyme" evidence="6">
    <location>
        <begin position="15"/>
        <end position="311"/>
    </location>
</feature>
<evidence type="ECO:0000313" key="9">
    <source>
        <dbReference type="Proteomes" id="UP000030136"/>
    </source>
</evidence>
<dbReference type="EMBL" id="LS483447">
    <property type="protein sequence ID" value="SQH73194.1"/>
    <property type="molecule type" value="Genomic_DNA"/>
</dbReference>
<comment type="function">
    <text evidence="2">Catalyzes the interconversion of 2-phosphoglycerate and 3-phosphoglycerate.</text>
</comment>
<name>A0A0A2G235_9PORP</name>
<dbReference type="SUPFAM" id="SSF53649">
    <property type="entry name" value="Alkaline phosphatase-like"/>
    <property type="match status" value="1"/>
</dbReference>
<evidence type="ECO:0000313" key="7">
    <source>
        <dbReference type="EMBL" id="KGN96390.1"/>
    </source>
</evidence>
<dbReference type="Gene3D" id="3.40.720.10">
    <property type="entry name" value="Alkaline Phosphatase, subunit A"/>
    <property type="match status" value="2"/>
</dbReference>
<dbReference type="PANTHER" id="PTHR31209">
    <property type="entry name" value="COFACTOR-INDEPENDENT PHOSPHOGLYCERATE MUTASE"/>
    <property type="match status" value="1"/>
</dbReference>
<evidence type="ECO:0000313" key="8">
    <source>
        <dbReference type="EMBL" id="SQH73194.1"/>
    </source>
</evidence>
<organism evidence="7 9">
    <name type="scientific">Porphyromonas crevioricanis</name>
    <dbReference type="NCBI Taxonomy" id="393921"/>
    <lineage>
        <taxon>Bacteria</taxon>
        <taxon>Pseudomonadati</taxon>
        <taxon>Bacteroidota</taxon>
        <taxon>Bacteroidia</taxon>
        <taxon>Bacteroidales</taxon>
        <taxon>Porphyromonadaceae</taxon>
        <taxon>Porphyromonas</taxon>
    </lineage>
</organism>
<dbReference type="InterPro" id="IPR017850">
    <property type="entry name" value="Alkaline_phosphatase_core_sf"/>
</dbReference>
<dbReference type="InterPro" id="IPR006124">
    <property type="entry name" value="Metalloenzyme"/>
</dbReference>
<keyword evidence="5" id="KW-0324">Glycolysis</keyword>
<reference evidence="7 9" key="1">
    <citation type="submission" date="2014-08" db="EMBL/GenBank/DDBJ databases">
        <title>Porphyromonas crevioricanis strain:COT-253_OH1447 Genome sequencing.</title>
        <authorList>
            <person name="Wallis C."/>
            <person name="Deusch O."/>
            <person name="O'Flynn C."/>
            <person name="Davis I."/>
            <person name="Jospin G."/>
            <person name="Darling A.E."/>
            <person name="Coil D.A."/>
            <person name="Alexiev A."/>
            <person name="Horsfall A."/>
            <person name="Kirkwood N."/>
            <person name="Harris S."/>
            <person name="Eisen J.A."/>
        </authorList>
    </citation>
    <scope>NUCLEOTIDE SEQUENCE [LARGE SCALE GENOMIC DNA]</scope>
    <source>
        <strain evidence="9">COT-253 OH1447</strain>
        <strain evidence="7">COT-253_OH1447</strain>
    </source>
</reference>
<dbReference type="STRING" id="393921.HQ45_07675"/>
<evidence type="ECO:0000256" key="3">
    <source>
        <dbReference type="ARBA" id="ARBA00004921"/>
    </source>
</evidence>
<dbReference type="Pfam" id="PF01676">
    <property type="entry name" value="Metalloenzyme"/>
    <property type="match status" value="1"/>
</dbReference>
<dbReference type="GO" id="GO:0004619">
    <property type="term" value="F:phosphoglycerate mutase activity"/>
    <property type="evidence" value="ECO:0007669"/>
    <property type="project" value="UniProtKB-EC"/>
</dbReference>
<keyword evidence="10" id="KW-1185">Reference proteome</keyword>
<dbReference type="AlphaFoldDB" id="A0A0A2G235"/>
<accession>A0A0A2G235</accession>
<dbReference type="PANTHER" id="PTHR31209:SF0">
    <property type="entry name" value="METALLOENZYME DOMAIN-CONTAINING PROTEIN"/>
    <property type="match status" value="1"/>
</dbReference>
<dbReference type="EMBL" id="JQJC01000005">
    <property type="protein sequence ID" value="KGN96390.1"/>
    <property type="molecule type" value="Genomic_DNA"/>
</dbReference>
<dbReference type="InterPro" id="IPR004456">
    <property type="entry name" value="Pglycerate_mutase_ApgM"/>
</dbReference>
<evidence type="ECO:0000256" key="5">
    <source>
        <dbReference type="ARBA" id="ARBA00023152"/>
    </source>
</evidence>